<keyword evidence="3 4" id="KW-0884">PQQ biosynthesis</keyword>
<comment type="caution">
    <text evidence="5">The sequence shown here is derived from an EMBL/GenBank/DDBJ whole genome shotgun (WGS) entry which is preliminary data.</text>
</comment>
<dbReference type="InterPro" id="IPR041881">
    <property type="entry name" value="PqqD_sf"/>
</dbReference>
<dbReference type="AlphaFoldDB" id="V4QCM4"/>
<dbReference type="HAMAP" id="MF_00655">
    <property type="entry name" value="PQQ_syn_PqqD"/>
    <property type="match status" value="1"/>
</dbReference>
<organism evidence="5 6">
    <name type="scientific">Stutzerimonas chloritidismutans AW-1</name>
    <dbReference type="NCBI Taxonomy" id="1263865"/>
    <lineage>
        <taxon>Bacteria</taxon>
        <taxon>Pseudomonadati</taxon>
        <taxon>Pseudomonadota</taxon>
        <taxon>Gammaproteobacteria</taxon>
        <taxon>Pseudomonadales</taxon>
        <taxon>Pseudomonadaceae</taxon>
        <taxon>Stutzerimonas</taxon>
    </lineage>
</organism>
<dbReference type="NCBIfam" id="TIGR03859">
    <property type="entry name" value="PQQ_PqqD"/>
    <property type="match status" value="1"/>
</dbReference>
<protein>
    <recommendedName>
        <fullName evidence="4">PqqA binding protein</fullName>
    </recommendedName>
    <alternativeName>
        <fullName evidence="4">Coenzyme PQQ synthesis protein D</fullName>
    </alternativeName>
    <alternativeName>
        <fullName evidence="4">Pyrroloquinoline quinone biosynthesis protein D</fullName>
    </alternativeName>
</protein>
<dbReference type="UniPathway" id="UPA00539"/>
<dbReference type="EMBL" id="AOFQ01000060">
    <property type="protein sequence ID" value="ESQ97628.1"/>
    <property type="molecule type" value="Genomic_DNA"/>
</dbReference>
<reference evidence="5 6" key="1">
    <citation type="submission" date="2013-07" db="EMBL/GenBank/DDBJ databases">
        <authorList>
            <person name="Schaap P.J."/>
            <person name="Mehboob F."/>
            <person name="Oosterkamp M.J."/>
            <person name="de Vos W.M."/>
            <person name="Stams A.J.M."/>
            <person name="Koehorst J.J."/>
        </authorList>
    </citation>
    <scope>NUCLEOTIDE SEQUENCE [LARGE SCALE GENOMIC DNA]</scope>
    <source>
        <strain evidence="5 6">AW-1</strain>
    </source>
</reference>
<dbReference type="InterPro" id="IPR008792">
    <property type="entry name" value="PQQD"/>
</dbReference>
<accession>V4QCM4</accession>
<name>V4QCM4_STUCH</name>
<dbReference type="GO" id="GO:0048038">
    <property type="term" value="F:quinone binding"/>
    <property type="evidence" value="ECO:0007669"/>
    <property type="project" value="InterPro"/>
</dbReference>
<sequence length="114" mass="12856">MDRLTTMTTWPGSNLPTGETMMMSDIQLTQIPALRRGFRFQWEPAQNCHVLLYPEGMIKLNESAAAVLTEVDGTRSVGAIVADLQARYPEAEGIQEDIVAFLEVAVERFWIELR</sequence>
<evidence type="ECO:0000256" key="1">
    <source>
        <dbReference type="ARBA" id="ARBA00004886"/>
    </source>
</evidence>
<gene>
    <name evidence="4" type="primary">pqqD</name>
    <name evidence="5" type="ORF">F753_20050</name>
</gene>
<dbReference type="Proteomes" id="UP000017822">
    <property type="component" value="Unassembled WGS sequence"/>
</dbReference>
<proteinExistence type="inferred from homology"/>
<evidence type="ECO:0000313" key="5">
    <source>
        <dbReference type="EMBL" id="ESQ97628.1"/>
    </source>
</evidence>
<dbReference type="Gene3D" id="1.10.10.1150">
    <property type="entry name" value="Coenzyme PQQ synthesis protein D (PqqD)"/>
    <property type="match status" value="1"/>
</dbReference>
<dbReference type="GO" id="GO:0018189">
    <property type="term" value="P:pyrroloquinoline quinone biosynthetic process"/>
    <property type="evidence" value="ECO:0007669"/>
    <property type="project" value="UniProtKB-UniRule"/>
</dbReference>
<dbReference type="Pfam" id="PF05402">
    <property type="entry name" value="PqqD"/>
    <property type="match status" value="1"/>
</dbReference>
<dbReference type="NCBIfam" id="NF002535">
    <property type="entry name" value="PRK02079.1"/>
    <property type="match status" value="1"/>
</dbReference>
<evidence type="ECO:0000313" key="6">
    <source>
        <dbReference type="Proteomes" id="UP000017822"/>
    </source>
</evidence>
<evidence type="ECO:0000256" key="3">
    <source>
        <dbReference type="ARBA" id="ARBA00022905"/>
    </source>
</evidence>
<comment type="similarity">
    <text evidence="4">Belongs to the PqqD family.</text>
</comment>
<evidence type="ECO:0000256" key="2">
    <source>
        <dbReference type="ARBA" id="ARBA00011741"/>
    </source>
</evidence>
<dbReference type="PATRIC" id="fig|1263865.4.peg.3861"/>
<comment type="function">
    <text evidence="4">Functions as a PqqA binding protein and presents PqqA to PqqE, in the pyrroloquinoline quinone (PQQ) biosynthetic pathway.</text>
</comment>
<evidence type="ECO:0000256" key="4">
    <source>
        <dbReference type="HAMAP-Rule" id="MF_00655"/>
    </source>
</evidence>
<comment type="pathway">
    <text evidence="1 4">Cofactor biosynthesis; pyrroloquinoline quinone biosynthesis.</text>
</comment>
<comment type="subunit">
    <text evidence="2 4">Monomer. Interacts with PqqE.</text>
</comment>
<dbReference type="InterPro" id="IPR022479">
    <property type="entry name" value="PqqD_bac"/>
</dbReference>